<dbReference type="RefSeq" id="YP_010780584.1">
    <property type="nucleotide sequence ID" value="NC_075038.1"/>
</dbReference>
<reference evidence="2" key="1">
    <citation type="submission" date="2017-06" db="EMBL/GenBank/DDBJ databases">
        <authorList>
            <person name="Assis F.L."/>
            <person name="Abrahao J.S."/>
            <person name="Silva L."/>
            <person name="Khalil J.B."/>
            <person name="Rodrigues R."/>
            <person name="Silva L.S."/>
            <person name="Boratto P."/>
            <person name="Andrade M."/>
            <person name="Kroon E.G."/>
            <person name="Ribeiro B."/>
            <person name="Bergier I."/>
            <person name="Seligmann H."/>
            <person name="Ghigo E."/>
            <person name="Colson P."/>
            <person name="Levasseur A."/>
            <person name="Raoult D."/>
            <person name="Scola B.L."/>
        </authorList>
    </citation>
    <scope>NUCLEOTIDE SEQUENCE</scope>
    <source>
        <strain evidence="2">Deep ocean</strain>
    </source>
</reference>
<dbReference type="GeneID" id="80517275"/>
<name>A0A6N1NTP8_9VIRU</name>
<feature type="region of interest" description="Disordered" evidence="1">
    <location>
        <begin position="248"/>
        <end position="296"/>
    </location>
</feature>
<proteinExistence type="predicted"/>
<accession>A0A6N1NTP8</accession>
<protein>
    <submittedName>
        <fullName evidence="2">Uncharacterized protein</fullName>
    </submittedName>
</protein>
<evidence type="ECO:0000256" key="1">
    <source>
        <dbReference type="SAM" id="MobiDB-lite"/>
    </source>
</evidence>
<feature type="compositionally biased region" description="Basic and acidic residues" evidence="1">
    <location>
        <begin position="250"/>
        <end position="270"/>
    </location>
</feature>
<evidence type="ECO:0000313" key="2">
    <source>
        <dbReference type="EMBL" id="QKU33972.1"/>
    </source>
</evidence>
<dbReference type="KEGG" id="vg:80517275"/>
<sequence length="296" mass="34866">MLDTNMNKFKKIEVITVAKVGSSDFLHSMKNKYKVVHRHSLLRLKMVLEDTNNLIIVGIRNPLDRNISYLFQGYNNYLHNDILTKKNNYKGEIAFICDENEFAKIGDEELIEKFFAANYHFTFNDWFDEFFEITKIDKLSFDKKKGLQFYDMPNNNCIMMYTLEKLDSNKEEICNFLGIDRLLHTNNHNDRHYKDKYLSVKKKIKFPKNYKDKLLHTNIMNFFYSDDDINEFYNKYPTLETIVNKGATSSDKENATNIGEKKLLNTEDKNSTNTNKKNTTNADKKNSIIANNKKVS</sequence>
<dbReference type="EMBL" id="MF405918">
    <property type="protein sequence ID" value="QKU33972.1"/>
    <property type="molecule type" value="Genomic_DNA"/>
</dbReference>
<organism evidence="2">
    <name type="scientific">Tupanvirus deep ocean</name>
    <dbReference type="NCBI Taxonomy" id="2126984"/>
    <lineage>
        <taxon>Viruses</taxon>
        <taxon>Varidnaviria</taxon>
        <taxon>Bamfordvirae</taxon>
        <taxon>Nucleocytoviricota</taxon>
        <taxon>Megaviricetes</taxon>
        <taxon>Imitervirales</taxon>
        <taxon>Mimiviridae</taxon>
        <taxon>Megamimivirinae</taxon>
        <taxon>Tupanvirus</taxon>
        <taxon>Tupanvirus altamarinense</taxon>
    </lineage>
</organism>
<reference evidence="2" key="2">
    <citation type="journal article" date="2018" name="Nat. Commun.">
        <title>Tailed giant Tupanvirus possesses the most complete translational apparatus of the known virosphere.</title>
        <authorList>
            <person name="Abrahao J."/>
            <person name="Silva L."/>
            <person name="Silva L.S."/>
            <person name="Khalil J.Y.B."/>
            <person name="Rodrigues R."/>
            <person name="Arantes T."/>
            <person name="Assis F."/>
            <person name="Boratto P."/>
            <person name="Andrade M."/>
            <person name="Kroon E.G."/>
            <person name="Ribeiro B."/>
            <person name="Bergier I."/>
            <person name="Seligmann H."/>
            <person name="Ghigo E."/>
            <person name="Colson P."/>
            <person name="Levasseur A."/>
            <person name="Kroemer G."/>
            <person name="Raoult D."/>
            <person name="La Scola B."/>
        </authorList>
    </citation>
    <scope>NUCLEOTIDE SEQUENCE [LARGE SCALE GENOMIC DNA]</scope>
    <source>
        <strain evidence="2">Deep ocean</strain>
    </source>
</reference>
<feature type="compositionally biased region" description="Low complexity" evidence="1">
    <location>
        <begin position="271"/>
        <end position="281"/>
    </location>
</feature>